<protein>
    <submittedName>
        <fullName evidence="6">Cellulase family glycosylhydrolase</fullName>
    </submittedName>
</protein>
<comment type="caution">
    <text evidence="6">The sequence shown here is derived from an EMBL/GenBank/DDBJ whole genome shotgun (WGS) entry which is preliminary data.</text>
</comment>
<comment type="similarity">
    <text evidence="3">Belongs to the glycosyl hydrolase 5 (cellulase A) family.</text>
</comment>
<evidence type="ECO:0000259" key="5">
    <source>
        <dbReference type="Pfam" id="PF00150"/>
    </source>
</evidence>
<feature type="domain" description="Glycoside hydrolase family 5" evidence="5">
    <location>
        <begin position="67"/>
        <end position="277"/>
    </location>
</feature>
<accession>A0ABT9DWF6</accession>
<dbReference type="SUPFAM" id="SSF51445">
    <property type="entry name" value="(Trans)glycosidases"/>
    <property type="match status" value="1"/>
</dbReference>
<evidence type="ECO:0000313" key="7">
    <source>
        <dbReference type="Proteomes" id="UP001243009"/>
    </source>
</evidence>
<keyword evidence="7" id="KW-1185">Reference proteome</keyword>
<keyword evidence="1 3" id="KW-0378">Hydrolase</keyword>
<dbReference type="InterPro" id="IPR017853">
    <property type="entry name" value="GH"/>
</dbReference>
<dbReference type="Gene3D" id="3.20.20.80">
    <property type="entry name" value="Glycosidases"/>
    <property type="match status" value="1"/>
</dbReference>
<proteinExistence type="inferred from homology"/>
<evidence type="ECO:0000256" key="3">
    <source>
        <dbReference type="RuleBase" id="RU361153"/>
    </source>
</evidence>
<keyword evidence="4" id="KW-0732">Signal</keyword>
<dbReference type="EMBL" id="JAUTWS010000006">
    <property type="protein sequence ID" value="MDO9708235.1"/>
    <property type="molecule type" value="Genomic_DNA"/>
</dbReference>
<sequence>MQPGALPLSRRGLMAVPLLAAGQAAAQAADFRTRLARLRVGANLERWFPVTRDNHARRLGRAWWREFRAAGFDHVRFIVPADGIELFEMFHDAIADATAAGLPVLLALQDIVHQGSPESRDIDGLGRRARWFAARTDPEMVVFAPVNEPAFQTTDTWQPIRDRMLGAIRKEAPRHLLMWGGKEWNSIRSLPEMAPPADPWTIAEVHDYGGGSPAEVRRRFAPAIAWRERYNLPVLCAEYNASGDKQERRERWIEDLRAGLPVLRELNLPATLWSYSHGGWYRLQPEDGPAPYPEVRRLLAQ</sequence>
<evidence type="ECO:0000256" key="1">
    <source>
        <dbReference type="ARBA" id="ARBA00022801"/>
    </source>
</evidence>
<dbReference type="RefSeq" id="WP_305103106.1">
    <property type="nucleotide sequence ID" value="NZ_JAUTWS010000006.1"/>
</dbReference>
<name>A0ABT9DWF6_9PROT</name>
<feature type="chain" id="PRO_5045841987" evidence="4">
    <location>
        <begin position="29"/>
        <end position="301"/>
    </location>
</feature>
<dbReference type="Pfam" id="PF00150">
    <property type="entry name" value="Cellulase"/>
    <property type="match status" value="1"/>
</dbReference>
<evidence type="ECO:0000256" key="4">
    <source>
        <dbReference type="SAM" id="SignalP"/>
    </source>
</evidence>
<dbReference type="InterPro" id="IPR001547">
    <property type="entry name" value="Glyco_hydro_5"/>
</dbReference>
<reference evidence="6 7" key="1">
    <citation type="submission" date="2023-08" db="EMBL/GenBank/DDBJ databases">
        <title>The draft genome sequence of Paracraurococcus sp. LOR1-02.</title>
        <authorList>
            <person name="Kingkaew E."/>
            <person name="Tanasupawat S."/>
        </authorList>
    </citation>
    <scope>NUCLEOTIDE SEQUENCE [LARGE SCALE GENOMIC DNA]</scope>
    <source>
        <strain evidence="6 7">LOR1-02</strain>
    </source>
</reference>
<evidence type="ECO:0000313" key="6">
    <source>
        <dbReference type="EMBL" id="MDO9708235.1"/>
    </source>
</evidence>
<dbReference type="Proteomes" id="UP001243009">
    <property type="component" value="Unassembled WGS sequence"/>
</dbReference>
<evidence type="ECO:0000256" key="2">
    <source>
        <dbReference type="ARBA" id="ARBA00023295"/>
    </source>
</evidence>
<organism evidence="6 7">
    <name type="scientific">Paracraurococcus lichenis</name>
    <dbReference type="NCBI Taxonomy" id="3064888"/>
    <lineage>
        <taxon>Bacteria</taxon>
        <taxon>Pseudomonadati</taxon>
        <taxon>Pseudomonadota</taxon>
        <taxon>Alphaproteobacteria</taxon>
        <taxon>Acetobacterales</taxon>
        <taxon>Roseomonadaceae</taxon>
        <taxon>Paracraurococcus</taxon>
    </lineage>
</organism>
<feature type="signal peptide" evidence="4">
    <location>
        <begin position="1"/>
        <end position="28"/>
    </location>
</feature>
<keyword evidence="2 3" id="KW-0326">Glycosidase</keyword>
<gene>
    <name evidence="6" type="ORF">Q7A36_07770</name>
</gene>